<dbReference type="RefSeq" id="WP_127198468.1">
    <property type="nucleotide sequence ID" value="NZ_RZNX01000002.1"/>
</dbReference>
<evidence type="ECO:0000313" key="3">
    <source>
        <dbReference type="Proteomes" id="UP000272464"/>
    </source>
</evidence>
<dbReference type="AlphaFoldDB" id="A0A3S1B6X5"/>
<dbReference type="Pfam" id="PF13460">
    <property type="entry name" value="NAD_binding_10"/>
    <property type="match status" value="1"/>
</dbReference>
<dbReference type="EMBL" id="RZNX01000002">
    <property type="protein sequence ID" value="RUT33353.1"/>
    <property type="molecule type" value="Genomic_DNA"/>
</dbReference>
<evidence type="ECO:0000313" key="2">
    <source>
        <dbReference type="EMBL" id="RUT33353.1"/>
    </source>
</evidence>
<gene>
    <name evidence="2" type="ORF">EJP77_06810</name>
</gene>
<dbReference type="PANTHER" id="PTHR15020:SF50">
    <property type="entry name" value="UPF0659 PROTEIN YMR090W"/>
    <property type="match status" value="1"/>
</dbReference>
<dbReference type="Proteomes" id="UP000272464">
    <property type="component" value="Unassembled WGS sequence"/>
</dbReference>
<dbReference type="CDD" id="cd05243">
    <property type="entry name" value="SDR_a5"/>
    <property type="match status" value="1"/>
</dbReference>
<proteinExistence type="predicted"/>
<dbReference type="Gene3D" id="3.40.50.720">
    <property type="entry name" value="NAD(P)-binding Rossmann-like Domain"/>
    <property type="match status" value="1"/>
</dbReference>
<keyword evidence="3" id="KW-1185">Reference proteome</keyword>
<dbReference type="OrthoDB" id="9803892at2"/>
<dbReference type="InterPro" id="IPR036291">
    <property type="entry name" value="NAD(P)-bd_dom_sf"/>
</dbReference>
<reference evidence="2 3" key="1">
    <citation type="submission" date="2018-12" db="EMBL/GenBank/DDBJ databases">
        <authorList>
            <person name="Sun L."/>
            <person name="Chen Z."/>
        </authorList>
    </citation>
    <scope>NUCLEOTIDE SEQUENCE [LARGE SCALE GENOMIC DNA]</scope>
    <source>
        <strain evidence="2 3">3-5-3</strain>
    </source>
</reference>
<protein>
    <submittedName>
        <fullName evidence="2">SDR family oxidoreductase</fullName>
    </submittedName>
</protein>
<evidence type="ECO:0000259" key="1">
    <source>
        <dbReference type="Pfam" id="PF13460"/>
    </source>
</evidence>
<dbReference type="SUPFAM" id="SSF51735">
    <property type="entry name" value="NAD(P)-binding Rossmann-fold domains"/>
    <property type="match status" value="1"/>
</dbReference>
<dbReference type="PANTHER" id="PTHR15020">
    <property type="entry name" value="FLAVIN REDUCTASE-RELATED"/>
    <property type="match status" value="1"/>
</dbReference>
<organism evidence="2 3">
    <name type="scientific">Paenibacillus zeisoli</name>
    <dbReference type="NCBI Taxonomy" id="2496267"/>
    <lineage>
        <taxon>Bacteria</taxon>
        <taxon>Bacillati</taxon>
        <taxon>Bacillota</taxon>
        <taxon>Bacilli</taxon>
        <taxon>Bacillales</taxon>
        <taxon>Paenibacillaceae</taxon>
        <taxon>Paenibacillus</taxon>
    </lineage>
</organism>
<comment type="caution">
    <text evidence="2">The sequence shown here is derived from an EMBL/GenBank/DDBJ whole genome shotgun (WGS) entry which is preliminary data.</text>
</comment>
<name>A0A3S1B6X5_9BACL</name>
<accession>A0A3S1B6X5</accession>
<sequence>MKTIFVAGAHGGTGRRIVRDLINAGYRVHGLVRTEEQAAAIRETGAEPFIGDLNGVFSDGLKGADAVICAVGSGASGNPEEVDHLGTVRLIEQSMLDGVDRFVLISSIGTLAPEQMPELLKPFLLAKRRAEKVLEESKLNHTIIRPGGLTNEPSTGRVKATIGVTQSGRISRDDVAKAAVLALSLPQTESCEFEIVEGDVPLEEALMQLSSLQKDRSE</sequence>
<dbReference type="InterPro" id="IPR016040">
    <property type="entry name" value="NAD(P)-bd_dom"/>
</dbReference>
<feature type="domain" description="NAD(P)-binding" evidence="1">
    <location>
        <begin position="8"/>
        <end position="184"/>
    </location>
</feature>